<keyword evidence="2" id="KW-1185">Reference proteome</keyword>
<accession>A0ACC1T1F8</accession>
<name>A0ACC1T1F8_9APHY</name>
<gene>
    <name evidence="1" type="ORF">NM688_g4967</name>
</gene>
<reference evidence="1" key="1">
    <citation type="submission" date="2022-07" db="EMBL/GenBank/DDBJ databases">
        <title>Genome Sequence of Phlebia brevispora.</title>
        <authorList>
            <person name="Buettner E."/>
        </authorList>
    </citation>
    <scope>NUCLEOTIDE SEQUENCE</scope>
    <source>
        <strain evidence="1">MPL23</strain>
    </source>
</reference>
<protein>
    <submittedName>
        <fullName evidence="1">Uncharacterized protein</fullName>
    </submittedName>
</protein>
<dbReference type="EMBL" id="JANHOG010000874">
    <property type="protein sequence ID" value="KAJ3550951.1"/>
    <property type="molecule type" value="Genomic_DNA"/>
</dbReference>
<comment type="caution">
    <text evidence="1">The sequence shown here is derived from an EMBL/GenBank/DDBJ whole genome shotgun (WGS) entry which is preliminary data.</text>
</comment>
<sequence>MSMLLRRSLVRAVPRRAFATDVAQTSYLEKQAALRSHAAETATMWRKISFYVCLPAIAVCTLWVVRVEKEHAEHEEHIKAEHGGELPAIPDYEYLNRRAKPFPWGPNSLFFNPKVHLNSVWSGNIILTRLSYAQTQKDLSQ</sequence>
<organism evidence="1 2">
    <name type="scientific">Phlebia brevispora</name>
    <dbReference type="NCBI Taxonomy" id="194682"/>
    <lineage>
        <taxon>Eukaryota</taxon>
        <taxon>Fungi</taxon>
        <taxon>Dikarya</taxon>
        <taxon>Basidiomycota</taxon>
        <taxon>Agaricomycotina</taxon>
        <taxon>Agaricomycetes</taxon>
        <taxon>Polyporales</taxon>
        <taxon>Meruliaceae</taxon>
        <taxon>Phlebia</taxon>
    </lineage>
</organism>
<dbReference type="Proteomes" id="UP001148662">
    <property type="component" value="Unassembled WGS sequence"/>
</dbReference>
<evidence type="ECO:0000313" key="1">
    <source>
        <dbReference type="EMBL" id="KAJ3550951.1"/>
    </source>
</evidence>
<proteinExistence type="predicted"/>
<evidence type="ECO:0000313" key="2">
    <source>
        <dbReference type="Proteomes" id="UP001148662"/>
    </source>
</evidence>